<feature type="binding site" evidence="1">
    <location>
        <position position="16"/>
    </location>
    <ligand>
        <name>Zn(2+)</name>
        <dbReference type="ChEBI" id="CHEBI:29105"/>
    </ligand>
</feature>
<feature type="binding site" evidence="1">
    <location>
        <position position="29"/>
    </location>
    <ligand>
        <name>Zn(2+)</name>
        <dbReference type="ChEBI" id="CHEBI:29105"/>
    </ligand>
</feature>
<dbReference type="OrthoDB" id="9807664at2"/>
<keyword evidence="1" id="KW-0479">Metal-binding</keyword>
<dbReference type="STRING" id="1907941.BKE30_06485"/>
<dbReference type="GO" id="GO:0046872">
    <property type="term" value="F:metal ion binding"/>
    <property type="evidence" value="ECO:0007669"/>
    <property type="project" value="UniProtKB-KW"/>
</dbReference>
<evidence type="ECO:0000256" key="1">
    <source>
        <dbReference type="PIRSR" id="PIRSR604597-1"/>
    </source>
</evidence>
<keyword evidence="2" id="KW-0378">Hydrolase</keyword>
<dbReference type="AlphaFoldDB" id="A0A1S8CWX7"/>
<keyword evidence="1" id="KW-0862">Zinc</keyword>
<dbReference type="InterPro" id="IPR011257">
    <property type="entry name" value="DNA_glycosylase"/>
</dbReference>
<dbReference type="Pfam" id="PF03352">
    <property type="entry name" value="Adenine_glyco"/>
    <property type="match status" value="1"/>
</dbReference>
<dbReference type="PANTHER" id="PTHR30037">
    <property type="entry name" value="DNA-3-METHYLADENINE GLYCOSYLASE 1"/>
    <property type="match status" value="1"/>
</dbReference>
<evidence type="ECO:0000313" key="2">
    <source>
        <dbReference type="EMBL" id="ONG41065.1"/>
    </source>
</evidence>
<dbReference type="NCBIfam" id="TIGR00624">
    <property type="entry name" value="tag"/>
    <property type="match status" value="1"/>
</dbReference>
<dbReference type="InterPro" id="IPR005019">
    <property type="entry name" value="Adenine_glyco"/>
</dbReference>
<dbReference type="InterPro" id="IPR052891">
    <property type="entry name" value="DNA-3mA_glycosylase"/>
</dbReference>
<dbReference type="GO" id="GO:0008725">
    <property type="term" value="F:DNA-3-methyladenine glycosylase activity"/>
    <property type="evidence" value="ECO:0007669"/>
    <property type="project" value="InterPro"/>
</dbReference>
<dbReference type="Gene3D" id="1.10.340.30">
    <property type="entry name" value="Hypothetical protein, domain 2"/>
    <property type="match status" value="1"/>
</dbReference>
<keyword evidence="3" id="KW-1185">Reference proteome</keyword>
<proteinExistence type="predicted"/>
<comment type="caution">
    <text evidence="2">The sequence shown here is derived from an EMBL/GenBank/DDBJ whole genome shotgun (WGS) entry which is preliminary data.</text>
</comment>
<organism evidence="2 3">
    <name type="scientific">Alkanindiges hydrocarboniclasticus</name>
    <dbReference type="NCBI Taxonomy" id="1907941"/>
    <lineage>
        <taxon>Bacteria</taxon>
        <taxon>Pseudomonadati</taxon>
        <taxon>Pseudomonadota</taxon>
        <taxon>Gammaproteobacteria</taxon>
        <taxon>Moraxellales</taxon>
        <taxon>Moraxellaceae</taxon>
        <taxon>Alkanindiges</taxon>
    </lineage>
</organism>
<reference evidence="2 3" key="1">
    <citation type="submission" date="2016-10" db="EMBL/GenBank/DDBJ databases">
        <title>Draft Genome sequence of Alkanindiges sp. strain H1.</title>
        <authorList>
            <person name="Subhash Y."/>
            <person name="Lee S."/>
        </authorList>
    </citation>
    <scope>NUCLEOTIDE SEQUENCE [LARGE SCALE GENOMIC DNA]</scope>
    <source>
        <strain evidence="2 3">H1</strain>
    </source>
</reference>
<dbReference type="EMBL" id="MLCN01000014">
    <property type="protein sequence ID" value="ONG41065.1"/>
    <property type="molecule type" value="Genomic_DNA"/>
</dbReference>
<evidence type="ECO:0000313" key="3">
    <source>
        <dbReference type="Proteomes" id="UP000192132"/>
    </source>
</evidence>
<gene>
    <name evidence="2" type="ORF">BKE30_06485</name>
</gene>
<dbReference type="SUPFAM" id="SSF48150">
    <property type="entry name" value="DNA-glycosylase"/>
    <property type="match status" value="1"/>
</dbReference>
<protein>
    <submittedName>
        <fullName evidence="2">DNA-3-methyladenine glycosidase</fullName>
    </submittedName>
</protein>
<dbReference type="GO" id="GO:0006284">
    <property type="term" value="P:base-excision repair"/>
    <property type="evidence" value="ECO:0007669"/>
    <property type="project" value="InterPro"/>
</dbReference>
<feature type="binding site" evidence="1">
    <location>
        <position position="187"/>
    </location>
    <ligand>
        <name>Zn(2+)</name>
        <dbReference type="ChEBI" id="CHEBI:29105"/>
    </ligand>
</feature>
<accession>A0A1S8CWX7</accession>
<dbReference type="InterPro" id="IPR004597">
    <property type="entry name" value="Tag"/>
</dbReference>
<keyword evidence="2" id="KW-0326">Glycosidase</keyword>
<dbReference type="RefSeq" id="WP_076877793.1">
    <property type="nucleotide sequence ID" value="NZ_MLCN01000014.1"/>
</dbReference>
<sequence length="199" mass="22622">MTITSTQTSETTFQRCGWCSHDPLYQHYHDHEWGKPSHDRQQLFEMLCLEGQQAGLSWITVLKKRDCYRQCFFDFLPEKVAQLGEDDIDQYLQNPGLIRHAGKLNAIVANARAWLALEQQGIHMVEWLWSFVNAKLQPQAIQNYTQNPVQTADSLAMSKSLKKAGFKFVGPTTCYAFMQAAGLVNDHEAGCSSRLLASH</sequence>
<name>A0A1S8CWX7_9GAMM</name>
<feature type="binding site" evidence="1">
    <location>
        <position position="191"/>
    </location>
    <ligand>
        <name>Zn(2+)</name>
        <dbReference type="ChEBI" id="CHEBI:29105"/>
    </ligand>
</feature>
<dbReference type="Proteomes" id="UP000192132">
    <property type="component" value="Unassembled WGS sequence"/>
</dbReference>
<dbReference type="PANTHER" id="PTHR30037:SF4">
    <property type="entry name" value="DNA-3-METHYLADENINE GLYCOSYLASE I"/>
    <property type="match status" value="1"/>
</dbReference>